<dbReference type="PANTHER" id="PTHR38469:SF1">
    <property type="entry name" value="PERIPLASMIC PEPTIDASE SUBFAMILY S1B"/>
    <property type="match status" value="1"/>
</dbReference>
<reference evidence="7 8" key="1">
    <citation type="submission" date="2022-11" db="EMBL/GenBank/DDBJ databases">
        <title>Genome sequencing of Acetobacter type strain.</title>
        <authorList>
            <person name="Heo J."/>
            <person name="Lee D."/>
            <person name="Han B.-H."/>
            <person name="Hong S.-B."/>
            <person name="Kwon S.-W."/>
        </authorList>
    </citation>
    <scope>NUCLEOTIDE SEQUENCE [LARGE SCALE GENOMIC DNA]</scope>
    <source>
        <strain evidence="7 8">KACC 21253</strain>
    </source>
</reference>
<evidence type="ECO:0000256" key="6">
    <source>
        <dbReference type="RuleBase" id="RU366067"/>
    </source>
</evidence>
<evidence type="ECO:0000256" key="4">
    <source>
        <dbReference type="ARBA" id="ARBA00022729"/>
    </source>
</evidence>
<proteinExistence type="inferred from homology"/>
<comment type="function">
    <text evidence="6">Catalyzes the removal of dipeptides from the N-terminus of oligopeptides.</text>
</comment>
<comment type="caution">
    <text evidence="7">The sequence shown here is derived from an EMBL/GenBank/DDBJ whole genome shotgun (WGS) entry which is preliminary data.</text>
</comment>
<keyword evidence="6" id="KW-0720">Serine protease</keyword>
<evidence type="ECO:0000256" key="3">
    <source>
        <dbReference type="ARBA" id="ARBA00022670"/>
    </source>
</evidence>
<dbReference type="InterPro" id="IPR019500">
    <property type="entry name" value="Pep_S46"/>
</dbReference>
<keyword evidence="4" id="KW-0732">Signal</keyword>
<evidence type="ECO:0000313" key="8">
    <source>
        <dbReference type="Proteomes" id="UP001301152"/>
    </source>
</evidence>
<accession>A0ABT3QF10</accession>
<dbReference type="Proteomes" id="UP001301152">
    <property type="component" value="Unassembled WGS sequence"/>
</dbReference>
<dbReference type="RefSeq" id="WP_173559582.1">
    <property type="nucleotide sequence ID" value="NZ_JAPIUZ010000003.1"/>
</dbReference>
<organism evidence="7 8">
    <name type="scientific">Acetobacter thailandicus</name>
    <dbReference type="NCBI Taxonomy" id="1502842"/>
    <lineage>
        <taxon>Bacteria</taxon>
        <taxon>Pseudomonadati</taxon>
        <taxon>Pseudomonadota</taxon>
        <taxon>Alphaproteobacteria</taxon>
        <taxon>Acetobacterales</taxon>
        <taxon>Acetobacteraceae</taxon>
        <taxon>Acetobacter</taxon>
    </lineage>
</organism>
<name>A0ABT3QF10_9PROT</name>
<keyword evidence="8" id="KW-1185">Reference proteome</keyword>
<gene>
    <name evidence="7" type="ORF">OQ497_07895</name>
</gene>
<keyword evidence="2 6" id="KW-0031">Aminopeptidase</keyword>
<dbReference type="InterPro" id="IPR009003">
    <property type="entry name" value="Peptidase_S1_PA"/>
</dbReference>
<evidence type="ECO:0000313" key="7">
    <source>
        <dbReference type="EMBL" id="MCX2563875.1"/>
    </source>
</evidence>
<dbReference type="SUPFAM" id="SSF50494">
    <property type="entry name" value="Trypsin-like serine proteases"/>
    <property type="match status" value="1"/>
</dbReference>
<keyword evidence="5 6" id="KW-0378">Hydrolase</keyword>
<evidence type="ECO:0000256" key="2">
    <source>
        <dbReference type="ARBA" id="ARBA00022438"/>
    </source>
</evidence>
<evidence type="ECO:0000256" key="1">
    <source>
        <dbReference type="ARBA" id="ARBA00010491"/>
    </source>
</evidence>
<protein>
    <recommendedName>
        <fullName evidence="6">Dipeptidyl-peptidase</fullName>
        <ecNumber evidence="6">3.4.14.-</ecNumber>
    </recommendedName>
</protein>
<comment type="similarity">
    <text evidence="1 6">Belongs to the peptidase S46 family.</text>
</comment>
<dbReference type="EC" id="3.4.14.-" evidence="6"/>
<dbReference type="PANTHER" id="PTHR38469">
    <property type="entry name" value="PERIPLASMIC PEPTIDASE SUBFAMILY S1B"/>
    <property type="match status" value="1"/>
</dbReference>
<dbReference type="EMBL" id="JAPIUZ010000003">
    <property type="protein sequence ID" value="MCX2563875.1"/>
    <property type="molecule type" value="Genomic_DNA"/>
</dbReference>
<evidence type="ECO:0000256" key="5">
    <source>
        <dbReference type="ARBA" id="ARBA00022801"/>
    </source>
</evidence>
<keyword evidence="3 6" id="KW-0645">Protease</keyword>
<dbReference type="Pfam" id="PF10459">
    <property type="entry name" value="Peptidase_S46"/>
    <property type="match status" value="1"/>
</dbReference>
<sequence>MAGIVKYASLFGILACGSVMLSDARADEGMWTMDNLPVRQLAERYNFTPTQKWIEHVTKSSARLALGCSASFVSADGLVMTNHHCANTCLQQLSDSKHNYFQDGYYTASPAQEQNCPAMELNQLDSITDVTDRMQAALKGKDGEAYTKARQAEESAIEKECAGTDAKTWRCEVVSLYHGGRIALYKYHRYQDVRMVMAPDQNAAFFGGDPDNFNFPRYDLDMAFLRVYENGKPAKVSSYLPFDPVGPAAGQLVFTSGNPGSTERELPLADLEFRRNVMVPFVTDAYSALDGVLWQYSRESASHRQEAQERIFGIENSLKVFRGRVPVLADSKFLMAKVKSETELKNWINADPERQKLYGDPWAKNTQAIAVEEQIFKPYMMLERSSGLGGDLFAYAKLLVRAADERQKPDASRLSAYHDANLPALEAELASVAPVYPELEKTELAFSLTRLRQVLGADSKLTQLVLAKSSPEELANELVGGTKLADPAVRLALWKGGVKAIAASDDPMIVLARKIEPEARNLRHQMDDDVLAPSRQASEAMAKARFARDGMASYPDATFTQRLSFGQVKGWNEDGRAIPPFTYFSGLYERATGADPYKLSQPWVDAKAHLNMKTPFDFVSTNDIIGGNSGSPVIDTQGHAVGLIFDGNIHSLGGDFFYDESNNRAVAVDSAAIIEALKVVYKDQALADELVKGHL</sequence>